<evidence type="ECO:0008006" key="4">
    <source>
        <dbReference type="Google" id="ProtNLM"/>
    </source>
</evidence>
<proteinExistence type="predicted"/>
<dbReference type="Proteomes" id="UP001041814">
    <property type="component" value="Unassembled WGS sequence"/>
</dbReference>
<name>A0ABS1DPB1_RUBGE</name>
<accession>A0ABS1DPB1</accession>
<evidence type="ECO:0000313" key="3">
    <source>
        <dbReference type="Proteomes" id="UP001041814"/>
    </source>
</evidence>
<gene>
    <name evidence="2" type="ORF">CKO43_02080</name>
</gene>
<keyword evidence="1" id="KW-0732">Signal</keyword>
<dbReference type="EMBL" id="NRRU01000004">
    <property type="protein sequence ID" value="MBK1711566.1"/>
    <property type="molecule type" value="Genomic_DNA"/>
</dbReference>
<reference evidence="2" key="2">
    <citation type="journal article" date="2020" name="Microorganisms">
        <title>Osmotic Adaptation and Compatible Solute Biosynthesis of Phototrophic Bacteria as Revealed from Genome Analyses.</title>
        <authorList>
            <person name="Imhoff J.F."/>
            <person name="Rahn T."/>
            <person name="Kunzel S."/>
            <person name="Keller A."/>
            <person name="Neulinger S.C."/>
        </authorList>
    </citation>
    <scope>NUCLEOTIDE SEQUENCE</scope>
    <source>
        <strain evidence="2">IM 151</strain>
    </source>
</reference>
<feature type="signal peptide" evidence="1">
    <location>
        <begin position="1"/>
        <end position="23"/>
    </location>
</feature>
<evidence type="ECO:0000313" key="2">
    <source>
        <dbReference type="EMBL" id="MBK1711566.1"/>
    </source>
</evidence>
<reference evidence="2" key="1">
    <citation type="submission" date="2017-08" db="EMBL/GenBank/DDBJ databases">
        <authorList>
            <person name="Imhoff J.F."/>
            <person name="Rahn T."/>
            <person name="Kuenzel S."/>
            <person name="Neulinger S.C."/>
        </authorList>
    </citation>
    <scope>NUCLEOTIDE SEQUENCE</scope>
    <source>
        <strain evidence="2">IM 151</strain>
    </source>
</reference>
<keyword evidence="3" id="KW-1185">Reference proteome</keyword>
<comment type="caution">
    <text evidence="2">The sequence shown here is derived from an EMBL/GenBank/DDBJ whole genome shotgun (WGS) entry which is preliminary data.</text>
</comment>
<evidence type="ECO:0000256" key="1">
    <source>
        <dbReference type="SAM" id="SignalP"/>
    </source>
</evidence>
<feature type="chain" id="PRO_5046227219" description="Secreted protein" evidence="1">
    <location>
        <begin position="24"/>
        <end position="138"/>
    </location>
</feature>
<organism evidence="2 3">
    <name type="scientific">Rubrivivax gelatinosus</name>
    <name type="common">Rhodocyclus gelatinosus</name>
    <name type="synonym">Rhodopseudomonas gelatinosa</name>
    <dbReference type="NCBI Taxonomy" id="28068"/>
    <lineage>
        <taxon>Bacteria</taxon>
        <taxon>Pseudomonadati</taxon>
        <taxon>Pseudomonadota</taxon>
        <taxon>Betaproteobacteria</taxon>
        <taxon>Burkholderiales</taxon>
        <taxon>Sphaerotilaceae</taxon>
        <taxon>Rubrivivax</taxon>
    </lineage>
</organism>
<sequence length="138" mass="14877">MNTVTLLGLATAVTALALCPAHAQFVKGNEAVRMTATGKVVTTPPVPASMGQVCRADASCHAGAWRMVETKDGLMECTDPFARPGACRTSTYGSQKLRRVWVVLRKDEWVQCQYPELGSKCKPLFARPPANMAPDAIQ</sequence>
<dbReference type="RefSeq" id="WP_200225326.1">
    <property type="nucleotide sequence ID" value="NZ_NRRT01000001.1"/>
</dbReference>
<protein>
    <recommendedName>
        <fullName evidence="4">Secreted protein</fullName>
    </recommendedName>
</protein>